<reference evidence="2" key="1">
    <citation type="submission" date="2022-08" db="UniProtKB">
        <authorList>
            <consortium name="EnsemblMetazoa"/>
        </authorList>
    </citation>
    <scope>IDENTIFICATION</scope>
</reference>
<dbReference type="VEuPathDB" id="VectorBase:ACON2_034255"/>
<dbReference type="Proteomes" id="UP000075882">
    <property type="component" value="Unassembled WGS sequence"/>
</dbReference>
<name>A0A8W7P9C0_ANOCL</name>
<protein>
    <submittedName>
        <fullName evidence="2">Uncharacterized protein</fullName>
    </submittedName>
</protein>
<feature type="compositionally biased region" description="Polar residues" evidence="1">
    <location>
        <begin position="1"/>
        <end position="20"/>
    </location>
</feature>
<organism evidence="2">
    <name type="scientific">Anopheles coluzzii</name>
    <name type="common">African malaria mosquito</name>
    <dbReference type="NCBI Taxonomy" id="1518534"/>
    <lineage>
        <taxon>Eukaryota</taxon>
        <taxon>Metazoa</taxon>
        <taxon>Ecdysozoa</taxon>
        <taxon>Arthropoda</taxon>
        <taxon>Hexapoda</taxon>
        <taxon>Insecta</taxon>
        <taxon>Pterygota</taxon>
        <taxon>Neoptera</taxon>
        <taxon>Endopterygota</taxon>
        <taxon>Diptera</taxon>
        <taxon>Nematocera</taxon>
        <taxon>Culicoidea</taxon>
        <taxon>Culicidae</taxon>
        <taxon>Anophelinae</taxon>
        <taxon>Anopheles</taxon>
    </lineage>
</organism>
<evidence type="ECO:0000256" key="1">
    <source>
        <dbReference type="SAM" id="MobiDB-lite"/>
    </source>
</evidence>
<sequence length="158" mass="17226">MSTTSSWDDSVKMSSNNAPNSAATTPSTGGTTVQTESTKCGGSYGAPSSPIALEEGGCPPIKVAAGDEEPTLQRPATPPPRAYHCGWFALRPKWMERFMTPKWALFWLCWAGAVQGQLECIGRVSMETVTEKGETMDILEKVEVTSYYRRTQSKILID</sequence>
<dbReference type="AlphaFoldDB" id="A0A8W7P9C0"/>
<dbReference type="EnsemblMetazoa" id="ACOM028092-RA">
    <property type="protein sequence ID" value="ACOM028092-PA.1"/>
    <property type="gene ID" value="ACOM028092"/>
</dbReference>
<feature type="compositionally biased region" description="Low complexity" evidence="1">
    <location>
        <begin position="21"/>
        <end position="32"/>
    </location>
</feature>
<evidence type="ECO:0000313" key="2">
    <source>
        <dbReference type="EnsemblMetazoa" id="ACOM028092-PA.1"/>
    </source>
</evidence>
<accession>A0A8W7P9C0</accession>
<feature type="region of interest" description="Disordered" evidence="1">
    <location>
        <begin position="1"/>
        <end position="77"/>
    </location>
</feature>
<proteinExistence type="predicted"/>